<dbReference type="HOGENOM" id="CLU_2998516_0_0_1"/>
<dbReference type="KEGG" id="dpx:DAPPUDRAFT_239053"/>
<dbReference type="Proteomes" id="UP000000305">
    <property type="component" value="Unassembled WGS sequence"/>
</dbReference>
<name>E9G875_DAPPU</name>
<evidence type="ECO:0000313" key="2">
    <source>
        <dbReference type="Proteomes" id="UP000000305"/>
    </source>
</evidence>
<accession>E9G875</accession>
<keyword evidence="2" id="KW-1185">Reference proteome</keyword>
<reference evidence="1 2" key="1">
    <citation type="journal article" date="2011" name="Science">
        <title>The ecoresponsive genome of Daphnia pulex.</title>
        <authorList>
            <person name="Colbourne J.K."/>
            <person name="Pfrender M.E."/>
            <person name="Gilbert D."/>
            <person name="Thomas W.K."/>
            <person name="Tucker A."/>
            <person name="Oakley T.H."/>
            <person name="Tokishita S."/>
            <person name="Aerts A."/>
            <person name="Arnold G.J."/>
            <person name="Basu M.K."/>
            <person name="Bauer D.J."/>
            <person name="Caceres C.E."/>
            <person name="Carmel L."/>
            <person name="Casola C."/>
            <person name="Choi J.H."/>
            <person name="Detter J.C."/>
            <person name="Dong Q."/>
            <person name="Dusheyko S."/>
            <person name="Eads B.D."/>
            <person name="Frohlich T."/>
            <person name="Geiler-Samerotte K.A."/>
            <person name="Gerlach D."/>
            <person name="Hatcher P."/>
            <person name="Jogdeo S."/>
            <person name="Krijgsveld J."/>
            <person name="Kriventseva E.V."/>
            <person name="Kultz D."/>
            <person name="Laforsch C."/>
            <person name="Lindquist E."/>
            <person name="Lopez J."/>
            <person name="Manak J.R."/>
            <person name="Muller J."/>
            <person name="Pangilinan J."/>
            <person name="Patwardhan R.P."/>
            <person name="Pitluck S."/>
            <person name="Pritham E.J."/>
            <person name="Rechtsteiner A."/>
            <person name="Rho M."/>
            <person name="Rogozin I.B."/>
            <person name="Sakarya O."/>
            <person name="Salamov A."/>
            <person name="Schaack S."/>
            <person name="Shapiro H."/>
            <person name="Shiga Y."/>
            <person name="Skalitzky C."/>
            <person name="Smith Z."/>
            <person name="Souvorov A."/>
            <person name="Sung W."/>
            <person name="Tang Z."/>
            <person name="Tsuchiya D."/>
            <person name="Tu H."/>
            <person name="Vos H."/>
            <person name="Wang M."/>
            <person name="Wolf Y.I."/>
            <person name="Yamagata H."/>
            <person name="Yamada T."/>
            <person name="Ye Y."/>
            <person name="Shaw J.R."/>
            <person name="Andrews J."/>
            <person name="Crease T.J."/>
            <person name="Tang H."/>
            <person name="Lucas S.M."/>
            <person name="Robertson H.M."/>
            <person name="Bork P."/>
            <person name="Koonin E.V."/>
            <person name="Zdobnov E.M."/>
            <person name="Grigoriev I.V."/>
            <person name="Lynch M."/>
            <person name="Boore J.L."/>
        </authorList>
    </citation>
    <scope>NUCLEOTIDE SEQUENCE [LARGE SCALE GENOMIC DNA]</scope>
</reference>
<dbReference type="AlphaFoldDB" id="E9G875"/>
<protein>
    <submittedName>
        <fullName evidence="1">Uncharacterized protein</fullName>
    </submittedName>
</protein>
<proteinExistence type="predicted"/>
<gene>
    <name evidence="1" type="ORF">DAPPUDRAFT_239053</name>
</gene>
<evidence type="ECO:0000313" key="1">
    <source>
        <dbReference type="EMBL" id="EFX83929.1"/>
    </source>
</evidence>
<sequence length="57" mass="6500">MLTEIHLDSKPSWEDMLATLDHSSPSLIPVYYSSSQPGLEYYSVQECPTSYDDNRSD</sequence>
<dbReference type="EMBL" id="GL732535">
    <property type="protein sequence ID" value="EFX83929.1"/>
    <property type="molecule type" value="Genomic_DNA"/>
</dbReference>
<dbReference type="InParanoid" id="E9G875"/>
<organism evidence="1 2">
    <name type="scientific">Daphnia pulex</name>
    <name type="common">Water flea</name>
    <dbReference type="NCBI Taxonomy" id="6669"/>
    <lineage>
        <taxon>Eukaryota</taxon>
        <taxon>Metazoa</taxon>
        <taxon>Ecdysozoa</taxon>
        <taxon>Arthropoda</taxon>
        <taxon>Crustacea</taxon>
        <taxon>Branchiopoda</taxon>
        <taxon>Diplostraca</taxon>
        <taxon>Cladocera</taxon>
        <taxon>Anomopoda</taxon>
        <taxon>Daphniidae</taxon>
        <taxon>Daphnia</taxon>
    </lineage>
</organism>